<sequence>MNIAINGFGRIGRCILRALYESGRSVEMKIVGINERYGIESCAHLTRFDSTHGTFSREVAIDGDFLVIDGDRIRILNQPDLSRLPWEELAVDVVLECSGSFVEREIAARHLTAGAGRVIFSCPARPDVDATIVYGLNHQILGPQHRIIANASCTTNCISHLIRIIDEQFGIDSGVITTVHSMMNDQPVIDAYHNPDLRKSRSSSNSIIPVTTELARGIDRVFPELAGRFTAVAFRVPVLNVSTMQLTALVKQTPSVAAINALFSKAARQDLAGILGYTELPLVSCDFNHDPHSAVVDGSHTSISGGRMVNLLAWFDNEWGYANRMLDTAAALQQAAD</sequence>
<evidence type="ECO:0000256" key="5">
    <source>
        <dbReference type="PIRSR" id="PIRSR000149-3"/>
    </source>
</evidence>
<dbReference type="OrthoDB" id="9803304at2"/>
<evidence type="ECO:0000256" key="2">
    <source>
        <dbReference type="ARBA" id="ARBA00011881"/>
    </source>
</evidence>
<dbReference type="STRING" id="1121409.SAMN02745124_02795"/>
<evidence type="ECO:0000256" key="4">
    <source>
        <dbReference type="PIRSR" id="PIRSR000149-1"/>
    </source>
</evidence>
<feature type="binding site" evidence="5">
    <location>
        <position position="121"/>
    </location>
    <ligand>
        <name>NAD(+)</name>
        <dbReference type="ChEBI" id="CHEBI:57540"/>
    </ligand>
</feature>
<dbReference type="FunFam" id="3.40.50.720:FF:000001">
    <property type="entry name" value="Glyceraldehyde-3-phosphate dehydrogenase"/>
    <property type="match status" value="1"/>
</dbReference>
<feature type="binding site" evidence="5">
    <location>
        <position position="317"/>
    </location>
    <ligand>
        <name>NAD(+)</name>
        <dbReference type="ChEBI" id="CHEBI:57540"/>
    </ligand>
</feature>
<dbReference type="GO" id="GO:0051287">
    <property type="term" value="F:NAD binding"/>
    <property type="evidence" value="ECO:0007669"/>
    <property type="project" value="InterPro"/>
</dbReference>
<dbReference type="PRINTS" id="PR00078">
    <property type="entry name" value="G3PDHDRGNASE"/>
</dbReference>
<dbReference type="SUPFAM" id="SSF55347">
    <property type="entry name" value="Glyceraldehyde-3-phosphate dehydrogenase-like, C-terminal domain"/>
    <property type="match status" value="1"/>
</dbReference>
<comment type="similarity">
    <text evidence="1 7">Belongs to the glyceraldehyde-3-phosphate dehydrogenase family.</text>
</comment>
<keyword evidence="10" id="KW-1185">Reference proteome</keyword>
<evidence type="ECO:0000313" key="9">
    <source>
        <dbReference type="EMBL" id="SHH95191.1"/>
    </source>
</evidence>
<dbReference type="InterPro" id="IPR020829">
    <property type="entry name" value="GlycerAld_3-P_DH_cat"/>
</dbReference>
<dbReference type="InterPro" id="IPR020828">
    <property type="entry name" value="GlycerAld_3-P_DH_NAD(P)-bd"/>
</dbReference>
<dbReference type="SUPFAM" id="SSF51735">
    <property type="entry name" value="NAD(P)-binding Rossmann-fold domains"/>
    <property type="match status" value="1"/>
</dbReference>
<dbReference type="PANTHER" id="PTHR43148">
    <property type="entry name" value="GLYCERALDEHYDE-3-PHOSPHATE DEHYDROGENASE 2"/>
    <property type="match status" value="1"/>
</dbReference>
<evidence type="ECO:0000313" key="10">
    <source>
        <dbReference type="Proteomes" id="UP000184139"/>
    </source>
</evidence>
<evidence type="ECO:0000256" key="7">
    <source>
        <dbReference type="RuleBase" id="RU000397"/>
    </source>
</evidence>
<feature type="binding site" evidence="5">
    <location>
        <begin position="10"/>
        <end position="11"/>
    </location>
    <ligand>
        <name>NAD(+)</name>
        <dbReference type="ChEBI" id="CHEBI:57540"/>
    </ligand>
</feature>
<reference evidence="9 10" key="1">
    <citation type="submission" date="2016-11" db="EMBL/GenBank/DDBJ databases">
        <authorList>
            <person name="Jaros S."/>
            <person name="Januszkiewicz K."/>
            <person name="Wedrychowicz H."/>
        </authorList>
    </citation>
    <scope>NUCLEOTIDE SEQUENCE [LARGE SCALE GENOMIC DNA]</scope>
    <source>
        <strain evidence="9 10">DSM 9705</strain>
    </source>
</reference>
<dbReference type="Pfam" id="PF02800">
    <property type="entry name" value="Gp_dh_C"/>
    <property type="match status" value="1"/>
</dbReference>
<dbReference type="RefSeq" id="WP_073377049.1">
    <property type="nucleotide sequence ID" value="NZ_FQXS01000017.1"/>
</dbReference>
<dbReference type="InterPro" id="IPR036291">
    <property type="entry name" value="NAD(P)-bd_dom_sf"/>
</dbReference>
<evidence type="ECO:0000259" key="8">
    <source>
        <dbReference type="SMART" id="SM00846"/>
    </source>
</evidence>
<evidence type="ECO:0000256" key="1">
    <source>
        <dbReference type="ARBA" id="ARBA00007406"/>
    </source>
</evidence>
<feature type="site" description="Activates thiol group during catalysis" evidence="6">
    <location>
        <position position="180"/>
    </location>
</feature>
<name>A0A1M5X5V9_9BACT</name>
<dbReference type="GO" id="GO:0016620">
    <property type="term" value="F:oxidoreductase activity, acting on the aldehyde or oxo group of donors, NAD or NADP as acceptor"/>
    <property type="evidence" value="ECO:0007669"/>
    <property type="project" value="InterPro"/>
</dbReference>
<dbReference type="PROSITE" id="PS00071">
    <property type="entry name" value="GAPDH"/>
    <property type="match status" value="1"/>
</dbReference>
<evidence type="ECO:0000256" key="6">
    <source>
        <dbReference type="PIRSR" id="PIRSR000149-4"/>
    </source>
</evidence>
<dbReference type="PIRSF" id="PIRSF000149">
    <property type="entry name" value="GAP_DH"/>
    <property type="match status" value="1"/>
</dbReference>
<evidence type="ECO:0000256" key="3">
    <source>
        <dbReference type="ARBA" id="ARBA00023002"/>
    </source>
</evidence>
<keyword evidence="3" id="KW-0560">Oxidoreductase</keyword>
<dbReference type="InterPro" id="IPR020831">
    <property type="entry name" value="GlycerAld/Erythrose_P_DH"/>
</dbReference>
<protein>
    <submittedName>
        <fullName evidence="9">Erythrose 4-phosphate dehydrogenase</fullName>
    </submittedName>
</protein>
<feature type="active site" description="Nucleophile" evidence="4">
    <location>
        <position position="153"/>
    </location>
</feature>
<dbReference type="Pfam" id="PF00044">
    <property type="entry name" value="Gp_dh_N"/>
    <property type="match status" value="1"/>
</dbReference>
<dbReference type="SMART" id="SM00846">
    <property type="entry name" value="Gp_dh_N"/>
    <property type="match status" value="1"/>
</dbReference>
<keyword evidence="5" id="KW-0520">NAD</keyword>
<comment type="subunit">
    <text evidence="2">Homotetramer.</text>
</comment>
<keyword evidence="5" id="KW-0547">Nucleotide-binding</keyword>
<dbReference type="Gene3D" id="3.30.360.10">
    <property type="entry name" value="Dihydrodipicolinate Reductase, domain 2"/>
    <property type="match status" value="1"/>
</dbReference>
<dbReference type="InterPro" id="IPR020830">
    <property type="entry name" value="GlycerAld_3-P_DH_AS"/>
</dbReference>
<proteinExistence type="inferred from homology"/>
<dbReference type="Gene3D" id="3.40.50.720">
    <property type="entry name" value="NAD(P)-binding Rossmann-like Domain"/>
    <property type="match status" value="1"/>
</dbReference>
<accession>A0A1M5X5V9</accession>
<gene>
    <name evidence="9" type="ORF">SAMN02745124_02795</name>
</gene>
<dbReference type="EMBL" id="FQXS01000017">
    <property type="protein sequence ID" value="SHH95191.1"/>
    <property type="molecule type" value="Genomic_DNA"/>
</dbReference>
<organism evidence="9 10">
    <name type="scientific">Desulfofustis glycolicus DSM 9705</name>
    <dbReference type="NCBI Taxonomy" id="1121409"/>
    <lineage>
        <taxon>Bacteria</taxon>
        <taxon>Pseudomonadati</taxon>
        <taxon>Thermodesulfobacteriota</taxon>
        <taxon>Desulfobulbia</taxon>
        <taxon>Desulfobulbales</taxon>
        <taxon>Desulfocapsaceae</taxon>
        <taxon>Desulfofustis</taxon>
    </lineage>
</organism>
<dbReference type="AlphaFoldDB" id="A0A1M5X5V9"/>
<dbReference type="FunFam" id="3.30.360.10:FF:000002">
    <property type="entry name" value="Glyceraldehyde-3-phosphate dehydrogenase"/>
    <property type="match status" value="1"/>
</dbReference>
<feature type="domain" description="Glyceraldehyde 3-phosphate dehydrogenase NAD(P) binding" evidence="8">
    <location>
        <begin position="1"/>
        <end position="153"/>
    </location>
</feature>
<dbReference type="Proteomes" id="UP000184139">
    <property type="component" value="Unassembled WGS sequence"/>
</dbReference>